<feature type="transmembrane region" description="Helical" evidence="2">
    <location>
        <begin position="328"/>
        <end position="346"/>
    </location>
</feature>
<evidence type="ECO:0000256" key="2">
    <source>
        <dbReference type="SAM" id="Phobius"/>
    </source>
</evidence>
<dbReference type="InterPro" id="IPR001623">
    <property type="entry name" value="DnaJ_domain"/>
</dbReference>
<keyword evidence="5" id="KW-1185">Reference proteome</keyword>
<dbReference type="Pfam" id="PF00226">
    <property type="entry name" value="DnaJ"/>
    <property type="match status" value="1"/>
</dbReference>
<dbReference type="EMBL" id="SOEY01000023">
    <property type="protein sequence ID" value="TFB71876.1"/>
    <property type="molecule type" value="Genomic_DNA"/>
</dbReference>
<name>A0A4R8UVU1_9MICO</name>
<gene>
    <name evidence="4" type="ORF">E3O06_11485</name>
</gene>
<keyword evidence="1" id="KW-0802">TPR repeat</keyword>
<dbReference type="Proteomes" id="UP000298173">
    <property type="component" value="Unassembled WGS sequence"/>
</dbReference>
<keyword evidence="2" id="KW-1133">Transmembrane helix</keyword>
<evidence type="ECO:0000313" key="5">
    <source>
        <dbReference type="Proteomes" id="UP000298173"/>
    </source>
</evidence>
<dbReference type="OrthoDB" id="4570223at2"/>
<organism evidence="4 5">
    <name type="scientific">Cryobacterium glaciale</name>
    <dbReference type="NCBI Taxonomy" id="1259145"/>
    <lineage>
        <taxon>Bacteria</taxon>
        <taxon>Bacillati</taxon>
        <taxon>Actinomycetota</taxon>
        <taxon>Actinomycetes</taxon>
        <taxon>Micrococcales</taxon>
        <taxon>Microbacteriaceae</taxon>
        <taxon>Cryobacterium</taxon>
    </lineage>
</organism>
<protein>
    <recommendedName>
        <fullName evidence="3">J domain-containing protein</fullName>
    </recommendedName>
</protein>
<keyword evidence="2" id="KW-0812">Transmembrane</keyword>
<dbReference type="RefSeq" id="WP_134503527.1">
    <property type="nucleotide sequence ID" value="NZ_SOEY01000023.1"/>
</dbReference>
<keyword evidence="2" id="KW-0472">Membrane</keyword>
<feature type="repeat" description="TPR" evidence="1">
    <location>
        <begin position="156"/>
        <end position="189"/>
    </location>
</feature>
<proteinExistence type="predicted"/>
<dbReference type="PROSITE" id="PS50005">
    <property type="entry name" value="TPR"/>
    <property type="match status" value="1"/>
</dbReference>
<dbReference type="InterPro" id="IPR011990">
    <property type="entry name" value="TPR-like_helical_dom_sf"/>
</dbReference>
<feature type="transmembrane region" description="Helical" evidence="2">
    <location>
        <begin position="303"/>
        <end position="322"/>
    </location>
</feature>
<dbReference type="InterPro" id="IPR036869">
    <property type="entry name" value="J_dom_sf"/>
</dbReference>
<evidence type="ECO:0000256" key="1">
    <source>
        <dbReference type="PROSITE-ProRule" id="PRU00339"/>
    </source>
</evidence>
<sequence>MTFIDYYNILEVPPTAQADEIKTAVKAQRREWNKRQGHPSVDIRSRAEKMTQYLSEAEKVLLDPSQRADFDRQLAANAAKPEASTAGIRDWVASAREYLDSNSAVQANAAAREATTNEPNNPEAWYVRACASEALSDYGDATFAISEALRLTPSNAVFHCELGDIYAVSDQWPAAKSAYERASALEPENPFYIAGVASALIALDQSVAALPMLKKVAAEYAAVDLFQEKYAIALLDSSVEQWSTFPDGSTSMLTAAQVELTQKALEVVSGLRINDPDLRAHQGEITRQVDNAAREQWHGSDNLLGYVMGLGLSFIIAVISISMGGGGVAVGLIFLAGTGLIVYLFVKRHRMAGWQWSARHAPVRVRASGVQ</sequence>
<dbReference type="CDD" id="cd06257">
    <property type="entry name" value="DnaJ"/>
    <property type="match status" value="1"/>
</dbReference>
<dbReference type="Gene3D" id="1.25.40.10">
    <property type="entry name" value="Tetratricopeptide repeat domain"/>
    <property type="match status" value="1"/>
</dbReference>
<dbReference type="SUPFAM" id="SSF48452">
    <property type="entry name" value="TPR-like"/>
    <property type="match status" value="1"/>
</dbReference>
<dbReference type="Gene3D" id="1.10.287.110">
    <property type="entry name" value="DnaJ domain"/>
    <property type="match status" value="1"/>
</dbReference>
<evidence type="ECO:0000313" key="4">
    <source>
        <dbReference type="EMBL" id="TFB71876.1"/>
    </source>
</evidence>
<comment type="caution">
    <text evidence="4">The sequence shown here is derived from an EMBL/GenBank/DDBJ whole genome shotgun (WGS) entry which is preliminary data.</text>
</comment>
<evidence type="ECO:0000259" key="3">
    <source>
        <dbReference type="PROSITE" id="PS50076"/>
    </source>
</evidence>
<accession>A0A4R8UVU1</accession>
<dbReference type="InterPro" id="IPR019734">
    <property type="entry name" value="TPR_rpt"/>
</dbReference>
<feature type="domain" description="J" evidence="3">
    <location>
        <begin position="5"/>
        <end position="74"/>
    </location>
</feature>
<dbReference type="PROSITE" id="PS50076">
    <property type="entry name" value="DNAJ_2"/>
    <property type="match status" value="1"/>
</dbReference>
<dbReference type="SUPFAM" id="SSF46565">
    <property type="entry name" value="Chaperone J-domain"/>
    <property type="match status" value="1"/>
</dbReference>
<reference evidence="4 5" key="1">
    <citation type="submission" date="2019-03" db="EMBL/GenBank/DDBJ databases">
        <title>Genomics of glacier-inhabiting Cryobacterium strains.</title>
        <authorList>
            <person name="Liu Q."/>
            <person name="Xin Y.-H."/>
        </authorList>
    </citation>
    <scope>NUCLEOTIDE SEQUENCE [LARGE SCALE GENOMIC DNA]</scope>
    <source>
        <strain evidence="4 5">HLT2-23</strain>
    </source>
</reference>
<dbReference type="SMART" id="SM00028">
    <property type="entry name" value="TPR"/>
    <property type="match status" value="2"/>
</dbReference>
<dbReference type="AlphaFoldDB" id="A0A4R8UVU1"/>